<dbReference type="InterPro" id="IPR023210">
    <property type="entry name" value="NADP_OxRdtase_dom"/>
</dbReference>
<dbReference type="PRINTS" id="PR00069">
    <property type="entry name" value="ALDKETRDTASE"/>
</dbReference>
<dbReference type="InterPro" id="IPR050523">
    <property type="entry name" value="AKR_Detox_Biosynth"/>
</dbReference>
<feature type="domain" description="NADP-dependent oxidoreductase" evidence="2">
    <location>
        <begin position="11"/>
        <end position="320"/>
    </location>
</feature>
<proteinExistence type="predicted"/>
<evidence type="ECO:0000313" key="4">
    <source>
        <dbReference type="Proteomes" id="UP000738349"/>
    </source>
</evidence>
<name>A0A9P9ETA8_9HYPO</name>
<dbReference type="GO" id="GO:0016491">
    <property type="term" value="F:oxidoreductase activity"/>
    <property type="evidence" value="ECO:0007669"/>
    <property type="project" value="UniProtKB-KW"/>
</dbReference>
<evidence type="ECO:0000256" key="1">
    <source>
        <dbReference type="ARBA" id="ARBA00023002"/>
    </source>
</evidence>
<dbReference type="AlphaFoldDB" id="A0A9P9ETA8"/>
<keyword evidence="1" id="KW-0560">Oxidoreductase</keyword>
<evidence type="ECO:0000313" key="3">
    <source>
        <dbReference type="EMBL" id="KAH7143494.1"/>
    </source>
</evidence>
<organism evidence="3 4">
    <name type="scientific">Dactylonectria macrodidyma</name>
    <dbReference type="NCBI Taxonomy" id="307937"/>
    <lineage>
        <taxon>Eukaryota</taxon>
        <taxon>Fungi</taxon>
        <taxon>Dikarya</taxon>
        <taxon>Ascomycota</taxon>
        <taxon>Pezizomycotina</taxon>
        <taxon>Sordariomycetes</taxon>
        <taxon>Hypocreomycetidae</taxon>
        <taxon>Hypocreales</taxon>
        <taxon>Nectriaceae</taxon>
        <taxon>Dactylonectria</taxon>
    </lineage>
</organism>
<dbReference type="EMBL" id="JAGMUV010000009">
    <property type="protein sequence ID" value="KAH7143494.1"/>
    <property type="molecule type" value="Genomic_DNA"/>
</dbReference>
<dbReference type="InterPro" id="IPR036812">
    <property type="entry name" value="NAD(P)_OxRdtase_dom_sf"/>
</dbReference>
<protein>
    <submittedName>
        <fullName evidence="3">Aflatoxin b1 aldehyde reductase-like protein</fullName>
    </submittedName>
</protein>
<accession>A0A9P9ETA8</accession>
<sequence>MSDKPETKKRVILGLMTVGPEGTESEGARITSLDEFNRCLATFQHKGYNEVDTAHQYMGGKQEAFTAKARWRERGLSLATKWYPMKPGDHKPEVLRSKIEESLRELQTDRVDIFYLHGPDRATPFEETLGELDELYKQGKFKKWGLSNFSAFEVAEIVTTCNERGWVRPAVYQALYNVITRNIESELLPCCRRYGIDVVIFNPIAGGLLSGKYKSTSEPTSGRFSDQFTNQGRLYRSRYFKPSAFASLRHIEPVVQKHGIAMAEVALRWCLHHSALNLDQGGGDGVIIGFSSHSQLEENLEALEKGPLPEDLVQALDQAWQISKADATDFWHGKLAYSYNTRKVLFGE</sequence>
<dbReference type="Gene3D" id="3.20.20.100">
    <property type="entry name" value="NADP-dependent oxidoreductase domain"/>
    <property type="match status" value="1"/>
</dbReference>
<dbReference type="Proteomes" id="UP000738349">
    <property type="component" value="Unassembled WGS sequence"/>
</dbReference>
<dbReference type="InterPro" id="IPR020471">
    <property type="entry name" value="AKR"/>
</dbReference>
<evidence type="ECO:0000259" key="2">
    <source>
        <dbReference type="Pfam" id="PF00248"/>
    </source>
</evidence>
<gene>
    <name evidence="3" type="ORF">EDB81DRAFT_842755</name>
</gene>
<keyword evidence="4" id="KW-1185">Reference proteome</keyword>
<dbReference type="PANTHER" id="PTHR43364">
    <property type="entry name" value="NADH-SPECIFIC METHYLGLYOXAL REDUCTASE-RELATED"/>
    <property type="match status" value="1"/>
</dbReference>
<reference evidence="3" key="1">
    <citation type="journal article" date="2021" name="Nat. Commun.">
        <title>Genetic determinants of endophytism in the Arabidopsis root mycobiome.</title>
        <authorList>
            <person name="Mesny F."/>
            <person name="Miyauchi S."/>
            <person name="Thiergart T."/>
            <person name="Pickel B."/>
            <person name="Atanasova L."/>
            <person name="Karlsson M."/>
            <person name="Huettel B."/>
            <person name="Barry K.W."/>
            <person name="Haridas S."/>
            <person name="Chen C."/>
            <person name="Bauer D."/>
            <person name="Andreopoulos W."/>
            <person name="Pangilinan J."/>
            <person name="LaButti K."/>
            <person name="Riley R."/>
            <person name="Lipzen A."/>
            <person name="Clum A."/>
            <person name="Drula E."/>
            <person name="Henrissat B."/>
            <person name="Kohler A."/>
            <person name="Grigoriev I.V."/>
            <person name="Martin F.M."/>
            <person name="Hacquard S."/>
        </authorList>
    </citation>
    <scope>NUCLEOTIDE SEQUENCE</scope>
    <source>
        <strain evidence="3">MPI-CAGE-AT-0147</strain>
    </source>
</reference>
<dbReference type="OrthoDB" id="2310150at2759"/>
<dbReference type="Pfam" id="PF00248">
    <property type="entry name" value="Aldo_ket_red"/>
    <property type="match status" value="1"/>
</dbReference>
<dbReference type="PANTHER" id="PTHR43364:SF4">
    <property type="entry name" value="NAD(P)-LINKED OXIDOREDUCTASE SUPERFAMILY PROTEIN"/>
    <property type="match status" value="1"/>
</dbReference>
<dbReference type="CDD" id="cd19075">
    <property type="entry name" value="AKR_AKR7A1-5"/>
    <property type="match status" value="1"/>
</dbReference>
<comment type="caution">
    <text evidence="3">The sequence shown here is derived from an EMBL/GenBank/DDBJ whole genome shotgun (WGS) entry which is preliminary data.</text>
</comment>
<dbReference type="SUPFAM" id="SSF51430">
    <property type="entry name" value="NAD(P)-linked oxidoreductase"/>
    <property type="match status" value="1"/>
</dbReference>